<dbReference type="InterPro" id="IPR011990">
    <property type="entry name" value="TPR-like_helical_dom_sf"/>
</dbReference>
<feature type="compositionally biased region" description="Basic residues" evidence="1">
    <location>
        <begin position="12"/>
        <end position="23"/>
    </location>
</feature>
<accession>A0A9P4MLQ4</accession>
<dbReference type="GO" id="GO:0005794">
    <property type="term" value="C:Golgi apparatus"/>
    <property type="evidence" value="ECO:0007669"/>
    <property type="project" value="TreeGrafter"/>
</dbReference>
<dbReference type="Gene3D" id="1.25.40.10">
    <property type="entry name" value="Tetratricopeptide repeat domain"/>
    <property type="match status" value="1"/>
</dbReference>
<sequence>MQVPSEIPVRSRSGRHAAVRRSTRGPLDDDDPLAASLPVDNDPSPISSPKLNIDTTSARPSTSSSLLSPPGTGMHRPPSPSSPSQSPTRSQLDLSLLLRPSLYQSIPTDSTLPPFLSADHQPPPGASLSSLISTCQFRHAAIKAASDLCTGIIQPTDPQRILETFHIRLACLVLTGNNTLAAQESRALSDYLSRNTRPGQTSPAIYLPWELRLLLHRLQSRVSADGRRSIMSLYTLGGECRTRAAAALDDEERILWTRRLADLGLRVAAELIEMGEFDAAARHLQSLDEPNDDSDALVRKALLQLRIGDVAAAETTVNETKDGETNDSRATLRGLTQLARGDYTAAMETFAALHETQPQDIVAANNYAVSLLYTGKMDAAAPLLEALVDGADAIPAPGVLFNLATFYELATERAVDRKVRLVERVAARGAEQGGWERVGAEFKL</sequence>
<dbReference type="Proteomes" id="UP000799439">
    <property type="component" value="Unassembled WGS sequence"/>
</dbReference>
<organism evidence="2 3">
    <name type="scientific">Myriangium duriaei CBS 260.36</name>
    <dbReference type="NCBI Taxonomy" id="1168546"/>
    <lineage>
        <taxon>Eukaryota</taxon>
        <taxon>Fungi</taxon>
        <taxon>Dikarya</taxon>
        <taxon>Ascomycota</taxon>
        <taxon>Pezizomycotina</taxon>
        <taxon>Dothideomycetes</taxon>
        <taxon>Dothideomycetidae</taxon>
        <taxon>Myriangiales</taxon>
        <taxon>Myriangiaceae</taxon>
        <taxon>Myriangium</taxon>
    </lineage>
</organism>
<dbReference type="AlphaFoldDB" id="A0A9P4MLQ4"/>
<dbReference type="PANTHER" id="PTHR21581:SF6">
    <property type="entry name" value="TRAFFICKING PROTEIN PARTICLE COMPLEX SUBUNIT 12"/>
    <property type="match status" value="1"/>
</dbReference>
<feature type="compositionally biased region" description="Polar residues" evidence="1">
    <location>
        <begin position="44"/>
        <end position="59"/>
    </location>
</feature>
<reference evidence="2" key="1">
    <citation type="journal article" date="2020" name="Stud. Mycol.">
        <title>101 Dothideomycetes genomes: a test case for predicting lifestyles and emergence of pathogens.</title>
        <authorList>
            <person name="Haridas S."/>
            <person name="Albert R."/>
            <person name="Binder M."/>
            <person name="Bloem J."/>
            <person name="Labutti K."/>
            <person name="Salamov A."/>
            <person name="Andreopoulos B."/>
            <person name="Baker S."/>
            <person name="Barry K."/>
            <person name="Bills G."/>
            <person name="Bluhm B."/>
            <person name="Cannon C."/>
            <person name="Castanera R."/>
            <person name="Culley D."/>
            <person name="Daum C."/>
            <person name="Ezra D."/>
            <person name="Gonzalez J."/>
            <person name="Henrissat B."/>
            <person name="Kuo A."/>
            <person name="Liang C."/>
            <person name="Lipzen A."/>
            <person name="Lutzoni F."/>
            <person name="Magnuson J."/>
            <person name="Mondo S."/>
            <person name="Nolan M."/>
            <person name="Ohm R."/>
            <person name="Pangilinan J."/>
            <person name="Park H.-J."/>
            <person name="Ramirez L."/>
            <person name="Alfaro M."/>
            <person name="Sun H."/>
            <person name="Tritt A."/>
            <person name="Yoshinaga Y."/>
            <person name="Zwiers L.-H."/>
            <person name="Turgeon B."/>
            <person name="Goodwin S."/>
            <person name="Spatafora J."/>
            <person name="Crous P."/>
            <person name="Grigoriev I."/>
        </authorList>
    </citation>
    <scope>NUCLEOTIDE SEQUENCE</scope>
    <source>
        <strain evidence="2">CBS 260.36</strain>
    </source>
</reference>
<evidence type="ECO:0008006" key="4">
    <source>
        <dbReference type="Google" id="ProtNLM"/>
    </source>
</evidence>
<feature type="region of interest" description="Disordered" evidence="1">
    <location>
        <begin position="1"/>
        <end position="91"/>
    </location>
</feature>
<dbReference type="OrthoDB" id="428342at2759"/>
<feature type="compositionally biased region" description="Low complexity" evidence="1">
    <location>
        <begin position="82"/>
        <end position="91"/>
    </location>
</feature>
<evidence type="ECO:0000313" key="2">
    <source>
        <dbReference type="EMBL" id="KAF2157543.1"/>
    </source>
</evidence>
<keyword evidence="3" id="KW-1185">Reference proteome</keyword>
<proteinExistence type="predicted"/>
<name>A0A9P4MLQ4_9PEZI</name>
<evidence type="ECO:0000313" key="3">
    <source>
        <dbReference type="Proteomes" id="UP000799439"/>
    </source>
</evidence>
<evidence type="ECO:0000256" key="1">
    <source>
        <dbReference type="SAM" id="MobiDB-lite"/>
    </source>
</evidence>
<gene>
    <name evidence="2" type="ORF">K461DRAFT_20242</name>
</gene>
<dbReference type="SUPFAM" id="SSF48452">
    <property type="entry name" value="TPR-like"/>
    <property type="match status" value="1"/>
</dbReference>
<protein>
    <recommendedName>
        <fullName evidence="4">Trafficking protein particle complex subunit 12</fullName>
    </recommendedName>
</protein>
<feature type="compositionally biased region" description="Low complexity" evidence="1">
    <location>
        <begin position="60"/>
        <end position="73"/>
    </location>
</feature>
<dbReference type="PANTHER" id="PTHR21581">
    <property type="entry name" value="D-ALANYL-D-ALANINE CARBOXYPEPTIDASE"/>
    <property type="match status" value="1"/>
</dbReference>
<comment type="caution">
    <text evidence="2">The sequence shown here is derived from an EMBL/GenBank/DDBJ whole genome shotgun (WGS) entry which is preliminary data.</text>
</comment>
<dbReference type="EMBL" id="ML996081">
    <property type="protein sequence ID" value="KAF2157543.1"/>
    <property type="molecule type" value="Genomic_DNA"/>
</dbReference>
<dbReference type="GO" id="GO:0030008">
    <property type="term" value="C:TRAPP complex"/>
    <property type="evidence" value="ECO:0007669"/>
    <property type="project" value="TreeGrafter"/>
</dbReference>